<evidence type="ECO:0000256" key="1">
    <source>
        <dbReference type="ARBA" id="ARBA00004141"/>
    </source>
</evidence>
<evidence type="ECO:0000256" key="3">
    <source>
        <dbReference type="ARBA" id="ARBA00022692"/>
    </source>
</evidence>
<keyword evidence="5 6" id="KW-0472">Membrane</keyword>
<dbReference type="InterPro" id="IPR036259">
    <property type="entry name" value="MFS_trans_sf"/>
</dbReference>
<evidence type="ECO:0000256" key="6">
    <source>
        <dbReference type="SAM" id="Phobius"/>
    </source>
</evidence>
<dbReference type="PANTHER" id="PTHR43791:SF97">
    <property type="entry name" value="ALLANTOATE TRANSPORTER, PUTATIVE (AFU_ORTHOLOGUE AFUA_1G14700)-RELATED"/>
    <property type="match status" value="1"/>
</dbReference>
<protein>
    <submittedName>
        <fullName evidence="7">MFS general substrate transporter</fullName>
    </submittedName>
</protein>
<dbReference type="GO" id="GO:0022857">
    <property type="term" value="F:transmembrane transporter activity"/>
    <property type="evidence" value="ECO:0007669"/>
    <property type="project" value="InterPro"/>
</dbReference>
<keyword evidence="4 6" id="KW-1133">Transmembrane helix</keyword>
<reference evidence="7 8" key="1">
    <citation type="submission" date="2018-07" db="EMBL/GenBank/DDBJ databases">
        <title>The genomes of Aspergillus section Nigri reveals drivers in fungal speciation.</title>
        <authorList>
            <consortium name="DOE Joint Genome Institute"/>
            <person name="Vesth T.C."/>
            <person name="Nybo J."/>
            <person name="Theobald S."/>
            <person name="Brandl J."/>
            <person name="Frisvad J.C."/>
            <person name="Nielsen K.F."/>
            <person name="Lyhne E.K."/>
            <person name="Kogle M.E."/>
            <person name="Kuo A."/>
            <person name="Riley R."/>
            <person name="Clum A."/>
            <person name="Nolan M."/>
            <person name="Lipzen A."/>
            <person name="Salamov A."/>
            <person name="Henrissat B."/>
            <person name="Wiebenga A."/>
            <person name="De vries R.P."/>
            <person name="Grigoriev I.V."/>
            <person name="Mortensen U.H."/>
            <person name="Andersen M.R."/>
            <person name="Baker S.E."/>
        </authorList>
    </citation>
    <scope>NUCLEOTIDE SEQUENCE [LARGE SCALE GENOMIC DNA]</scope>
    <source>
        <strain evidence="7 8">CBS 139.54b</strain>
    </source>
</reference>
<dbReference type="AlphaFoldDB" id="A0A3F3PSP0"/>
<dbReference type="STRING" id="1341132.A0A3F3PSP0"/>
<proteinExistence type="predicted"/>
<evidence type="ECO:0000313" key="7">
    <source>
        <dbReference type="EMBL" id="RDH29970.1"/>
    </source>
</evidence>
<feature type="transmembrane region" description="Helical" evidence="6">
    <location>
        <begin position="80"/>
        <end position="99"/>
    </location>
</feature>
<dbReference type="SUPFAM" id="SSF103473">
    <property type="entry name" value="MFS general substrate transporter"/>
    <property type="match status" value="1"/>
</dbReference>
<dbReference type="Pfam" id="PF07690">
    <property type="entry name" value="MFS_1"/>
    <property type="match status" value="1"/>
</dbReference>
<evidence type="ECO:0000256" key="5">
    <source>
        <dbReference type="ARBA" id="ARBA00023136"/>
    </source>
</evidence>
<feature type="transmembrane region" description="Helical" evidence="6">
    <location>
        <begin position="282"/>
        <end position="301"/>
    </location>
</feature>
<dbReference type="GeneID" id="38140521"/>
<dbReference type="InterPro" id="IPR011701">
    <property type="entry name" value="MFS"/>
</dbReference>
<evidence type="ECO:0000256" key="4">
    <source>
        <dbReference type="ARBA" id="ARBA00022989"/>
    </source>
</evidence>
<accession>A0A3F3PSP0</accession>
<dbReference type="GO" id="GO:0016020">
    <property type="term" value="C:membrane"/>
    <property type="evidence" value="ECO:0007669"/>
    <property type="project" value="UniProtKB-SubCell"/>
</dbReference>
<feature type="transmembrane region" description="Helical" evidence="6">
    <location>
        <begin position="174"/>
        <end position="198"/>
    </location>
</feature>
<dbReference type="RefSeq" id="XP_026622992.1">
    <property type="nucleotide sequence ID" value="XM_026772165.1"/>
</dbReference>
<keyword evidence="2" id="KW-0813">Transport</keyword>
<gene>
    <name evidence="7" type="ORF">BDQ94DRAFT_173458</name>
</gene>
<organism evidence="7 8">
    <name type="scientific">Aspergillus welwitschiae</name>
    <dbReference type="NCBI Taxonomy" id="1341132"/>
    <lineage>
        <taxon>Eukaryota</taxon>
        <taxon>Fungi</taxon>
        <taxon>Dikarya</taxon>
        <taxon>Ascomycota</taxon>
        <taxon>Pezizomycotina</taxon>
        <taxon>Eurotiomycetes</taxon>
        <taxon>Eurotiomycetidae</taxon>
        <taxon>Eurotiales</taxon>
        <taxon>Aspergillaceae</taxon>
        <taxon>Aspergillus</taxon>
        <taxon>Aspergillus subgen. Circumdati</taxon>
    </lineage>
</organism>
<feature type="transmembrane region" description="Helical" evidence="6">
    <location>
        <begin position="111"/>
        <end position="133"/>
    </location>
</feature>
<comment type="subcellular location">
    <subcellularLocation>
        <location evidence="1">Membrane</location>
        <topology evidence="1">Multi-pass membrane protein</topology>
    </subcellularLocation>
</comment>
<dbReference type="Gene3D" id="1.20.1250.20">
    <property type="entry name" value="MFS general substrate transporter like domains"/>
    <property type="match status" value="2"/>
</dbReference>
<feature type="transmembrane region" description="Helical" evidence="6">
    <location>
        <begin position="43"/>
        <end position="68"/>
    </location>
</feature>
<feature type="transmembrane region" description="Helical" evidence="6">
    <location>
        <begin position="337"/>
        <end position="360"/>
    </location>
</feature>
<keyword evidence="3 6" id="KW-0812">Transmembrane</keyword>
<keyword evidence="8" id="KW-1185">Reference proteome</keyword>
<dbReference type="EMBL" id="KZ852064">
    <property type="protein sequence ID" value="RDH29970.1"/>
    <property type="molecule type" value="Genomic_DNA"/>
</dbReference>
<dbReference type="PANTHER" id="PTHR43791">
    <property type="entry name" value="PERMEASE-RELATED"/>
    <property type="match status" value="1"/>
</dbReference>
<evidence type="ECO:0000256" key="2">
    <source>
        <dbReference type="ARBA" id="ARBA00022448"/>
    </source>
</evidence>
<feature type="transmembrane region" description="Helical" evidence="6">
    <location>
        <begin position="372"/>
        <end position="392"/>
    </location>
</feature>
<feature type="transmembrane region" description="Helical" evidence="6">
    <location>
        <begin position="313"/>
        <end position="331"/>
    </location>
</feature>
<feature type="transmembrane region" description="Helical" evidence="6">
    <location>
        <begin position="139"/>
        <end position="162"/>
    </location>
</feature>
<sequence>MSKITTDHLESVEQGKSVDEAQWQAQFDPDLLRRVIRKLDGMVIPFICITYLITYIDKAMMGYAAVFGLKEDLHLKGTEYSWLGSMFYFGYLAFEYPSVFAMQKLSVSKWLSANIFIWGGVTMALAACTQFQPFLGLRFVLGALESCSTPAYLLITATWYTIEEQPIRIGWWSTFLGIANAFGAISSAWGVFMFFTLADGPATAGWLTAEEKHIAINRLGPQHSGIRVSEIKMYQIWEALTDPKTWFFFLCGVCTQVVNGAASNFGSLIIEGFGYSNLVTTLFQIPYGMVILVSNVSAMYIQRWLPGQKRCIVGALYVCPALAGAVGIHTISRDHKIALLVCYWLTSTYTASFALIMSLITANTGGTTKRSVVNAIFFISYCVGNIIGPFAFKSDEAPQYTSGIIAMLVAYCVEILLLLAFAVYAAHLNRKKNGIASREGQRDTELDQTDTENVHFRYSY</sequence>
<evidence type="ECO:0000313" key="8">
    <source>
        <dbReference type="Proteomes" id="UP000253729"/>
    </source>
</evidence>
<feature type="transmembrane region" description="Helical" evidence="6">
    <location>
        <begin position="404"/>
        <end position="426"/>
    </location>
</feature>
<name>A0A3F3PSP0_9EURO</name>
<dbReference type="Proteomes" id="UP000253729">
    <property type="component" value="Unassembled WGS sequence"/>
</dbReference>